<dbReference type="PANTHER" id="PTHR30055:SF234">
    <property type="entry name" value="HTH-TYPE TRANSCRIPTIONAL REGULATOR BETI"/>
    <property type="match status" value="1"/>
</dbReference>
<evidence type="ECO:0000256" key="2">
    <source>
        <dbReference type="ARBA" id="ARBA00023125"/>
    </source>
</evidence>
<evidence type="ECO:0000256" key="4">
    <source>
        <dbReference type="PROSITE-ProRule" id="PRU00335"/>
    </source>
</evidence>
<sequence length="206" mass="23489">MARRVDHSHEELFKMTIDAAKSLVVEQGYRAISIRKIADVIGYAPGTIYNVFKNFDDLMLRVNGQTLDALHGELPKRSATRTVEENIDALVESYLGFVSNNSTLWQALFEHSLPREQELPGWYQDKIERLLLCIDECLEPLFSETPKREQRLVSATLWASLHGISSLAYAGKLGIVSRVSMEEMSRLLVKNFIRGLEHPHQPNRHS</sequence>
<keyword evidence="3" id="KW-0804">Transcription</keyword>
<dbReference type="PRINTS" id="PR00455">
    <property type="entry name" value="HTHTETR"/>
</dbReference>
<keyword evidence="2 4" id="KW-0238">DNA-binding</keyword>
<evidence type="ECO:0000313" key="7">
    <source>
        <dbReference type="Proteomes" id="UP001069802"/>
    </source>
</evidence>
<dbReference type="PROSITE" id="PS50977">
    <property type="entry name" value="HTH_TETR_2"/>
    <property type="match status" value="1"/>
</dbReference>
<dbReference type="InterPro" id="IPR036271">
    <property type="entry name" value="Tet_transcr_reg_TetR-rel_C_sf"/>
</dbReference>
<gene>
    <name evidence="6" type="ORF">O4H49_11945</name>
</gene>
<dbReference type="SUPFAM" id="SSF48498">
    <property type="entry name" value="Tetracyclin repressor-like, C-terminal domain"/>
    <property type="match status" value="1"/>
</dbReference>
<dbReference type="Gene3D" id="1.10.357.10">
    <property type="entry name" value="Tetracycline Repressor, domain 2"/>
    <property type="match status" value="1"/>
</dbReference>
<keyword evidence="1" id="KW-0805">Transcription regulation</keyword>
<name>A0ABT4LK65_9PROT</name>
<evidence type="ECO:0000256" key="3">
    <source>
        <dbReference type="ARBA" id="ARBA00023163"/>
    </source>
</evidence>
<accession>A0ABT4LK65</accession>
<feature type="domain" description="HTH tetR-type" evidence="5">
    <location>
        <begin position="10"/>
        <end position="70"/>
    </location>
</feature>
<dbReference type="InterPro" id="IPR050109">
    <property type="entry name" value="HTH-type_TetR-like_transc_reg"/>
</dbReference>
<feature type="DNA-binding region" description="H-T-H motif" evidence="4">
    <location>
        <begin position="33"/>
        <end position="52"/>
    </location>
</feature>
<dbReference type="PANTHER" id="PTHR30055">
    <property type="entry name" value="HTH-TYPE TRANSCRIPTIONAL REGULATOR RUTR"/>
    <property type="match status" value="1"/>
</dbReference>
<dbReference type="EMBL" id="JAPWGY010000003">
    <property type="protein sequence ID" value="MCZ4281494.1"/>
    <property type="molecule type" value="Genomic_DNA"/>
</dbReference>
<organism evidence="6 7">
    <name type="scientific">Kiloniella laminariae</name>
    <dbReference type="NCBI Taxonomy" id="454162"/>
    <lineage>
        <taxon>Bacteria</taxon>
        <taxon>Pseudomonadati</taxon>
        <taxon>Pseudomonadota</taxon>
        <taxon>Alphaproteobacteria</taxon>
        <taxon>Rhodospirillales</taxon>
        <taxon>Kiloniellaceae</taxon>
        <taxon>Kiloniella</taxon>
    </lineage>
</organism>
<evidence type="ECO:0000259" key="5">
    <source>
        <dbReference type="PROSITE" id="PS50977"/>
    </source>
</evidence>
<proteinExistence type="predicted"/>
<protein>
    <submittedName>
        <fullName evidence="6">TetR/AcrR family transcriptional regulator</fullName>
    </submittedName>
</protein>
<evidence type="ECO:0000256" key="1">
    <source>
        <dbReference type="ARBA" id="ARBA00023015"/>
    </source>
</evidence>
<keyword evidence="7" id="KW-1185">Reference proteome</keyword>
<dbReference type="Pfam" id="PF00440">
    <property type="entry name" value="TetR_N"/>
    <property type="match status" value="1"/>
</dbReference>
<dbReference type="RefSeq" id="WP_269423643.1">
    <property type="nucleotide sequence ID" value="NZ_JAPWGY010000003.1"/>
</dbReference>
<comment type="caution">
    <text evidence="6">The sequence shown here is derived from an EMBL/GenBank/DDBJ whole genome shotgun (WGS) entry which is preliminary data.</text>
</comment>
<dbReference type="InterPro" id="IPR001647">
    <property type="entry name" value="HTH_TetR"/>
</dbReference>
<dbReference type="Proteomes" id="UP001069802">
    <property type="component" value="Unassembled WGS sequence"/>
</dbReference>
<dbReference type="SUPFAM" id="SSF46689">
    <property type="entry name" value="Homeodomain-like"/>
    <property type="match status" value="1"/>
</dbReference>
<dbReference type="InterPro" id="IPR009057">
    <property type="entry name" value="Homeodomain-like_sf"/>
</dbReference>
<dbReference type="InterPro" id="IPR025996">
    <property type="entry name" value="MT1864/Rv1816-like_C"/>
</dbReference>
<reference evidence="6" key="1">
    <citation type="submission" date="2022-12" db="EMBL/GenBank/DDBJ databases">
        <title>Bacterial isolates from different developmental stages of Nematostella vectensis.</title>
        <authorList>
            <person name="Fraune S."/>
        </authorList>
    </citation>
    <scope>NUCLEOTIDE SEQUENCE</scope>
    <source>
        <strain evidence="6">G21630-S1</strain>
    </source>
</reference>
<dbReference type="Pfam" id="PF13305">
    <property type="entry name" value="TetR_C_33"/>
    <property type="match status" value="1"/>
</dbReference>
<evidence type="ECO:0000313" key="6">
    <source>
        <dbReference type="EMBL" id="MCZ4281494.1"/>
    </source>
</evidence>